<dbReference type="Proteomes" id="UP000245207">
    <property type="component" value="Unassembled WGS sequence"/>
</dbReference>
<feature type="transmembrane region" description="Helical" evidence="1">
    <location>
        <begin position="31"/>
        <end position="51"/>
    </location>
</feature>
<reference evidence="2 3" key="1">
    <citation type="journal article" date="2018" name="Mol. Plant">
        <title>The genome of Artemisia annua provides insight into the evolution of Asteraceae family and artemisinin biosynthesis.</title>
        <authorList>
            <person name="Shen Q."/>
            <person name="Zhang L."/>
            <person name="Liao Z."/>
            <person name="Wang S."/>
            <person name="Yan T."/>
            <person name="Shi P."/>
            <person name="Liu M."/>
            <person name="Fu X."/>
            <person name="Pan Q."/>
            <person name="Wang Y."/>
            <person name="Lv Z."/>
            <person name="Lu X."/>
            <person name="Zhang F."/>
            <person name="Jiang W."/>
            <person name="Ma Y."/>
            <person name="Chen M."/>
            <person name="Hao X."/>
            <person name="Li L."/>
            <person name="Tang Y."/>
            <person name="Lv G."/>
            <person name="Zhou Y."/>
            <person name="Sun X."/>
            <person name="Brodelius P.E."/>
            <person name="Rose J.K.C."/>
            <person name="Tang K."/>
        </authorList>
    </citation>
    <scope>NUCLEOTIDE SEQUENCE [LARGE SCALE GENOMIC DNA]</scope>
    <source>
        <strain evidence="3">cv. Huhao1</strain>
        <tissue evidence="2">Leaf</tissue>
    </source>
</reference>
<keyword evidence="3" id="KW-1185">Reference proteome</keyword>
<keyword evidence="1" id="KW-0472">Membrane</keyword>
<gene>
    <name evidence="2" type="ORF">CTI12_AA608910</name>
</gene>
<dbReference type="EMBL" id="PKPP01024765">
    <property type="protein sequence ID" value="PWA33895.1"/>
    <property type="molecule type" value="Genomic_DNA"/>
</dbReference>
<dbReference type="STRING" id="35608.A0A2U1KAV6"/>
<name>A0A2U1KAV6_ARTAN</name>
<evidence type="ECO:0000313" key="3">
    <source>
        <dbReference type="Proteomes" id="UP000245207"/>
    </source>
</evidence>
<keyword evidence="1" id="KW-0812">Transmembrane</keyword>
<comment type="caution">
    <text evidence="2">The sequence shown here is derived from an EMBL/GenBank/DDBJ whole genome shotgun (WGS) entry which is preliminary data.</text>
</comment>
<organism evidence="2 3">
    <name type="scientific">Artemisia annua</name>
    <name type="common">Sweet wormwood</name>
    <dbReference type="NCBI Taxonomy" id="35608"/>
    <lineage>
        <taxon>Eukaryota</taxon>
        <taxon>Viridiplantae</taxon>
        <taxon>Streptophyta</taxon>
        <taxon>Embryophyta</taxon>
        <taxon>Tracheophyta</taxon>
        <taxon>Spermatophyta</taxon>
        <taxon>Magnoliopsida</taxon>
        <taxon>eudicotyledons</taxon>
        <taxon>Gunneridae</taxon>
        <taxon>Pentapetalae</taxon>
        <taxon>asterids</taxon>
        <taxon>campanulids</taxon>
        <taxon>Asterales</taxon>
        <taxon>Asteraceae</taxon>
        <taxon>Asteroideae</taxon>
        <taxon>Anthemideae</taxon>
        <taxon>Artemisiinae</taxon>
        <taxon>Artemisia</taxon>
    </lineage>
</organism>
<sequence>MGCCRDTSDRFYDRCSNVFPCLSDPVKRSTLCLRLGLVTLHLIYVGFLFVFDGEFRDTAKQQPW</sequence>
<proteinExistence type="predicted"/>
<protein>
    <submittedName>
        <fullName evidence="2">Zinc finger, DHHC-type, palmitoyltransferase</fullName>
    </submittedName>
</protein>
<evidence type="ECO:0000256" key="1">
    <source>
        <dbReference type="SAM" id="Phobius"/>
    </source>
</evidence>
<dbReference type="AlphaFoldDB" id="A0A2U1KAV6"/>
<keyword evidence="1" id="KW-1133">Transmembrane helix</keyword>
<accession>A0A2U1KAV6</accession>
<keyword evidence="2" id="KW-0808">Transferase</keyword>
<dbReference type="GO" id="GO:0016740">
    <property type="term" value="F:transferase activity"/>
    <property type="evidence" value="ECO:0007669"/>
    <property type="project" value="UniProtKB-KW"/>
</dbReference>
<evidence type="ECO:0000313" key="2">
    <source>
        <dbReference type="EMBL" id="PWA33895.1"/>
    </source>
</evidence>
<dbReference type="OrthoDB" id="9909019at2759"/>